<evidence type="ECO:0000256" key="1">
    <source>
        <dbReference type="ARBA" id="ARBA00004651"/>
    </source>
</evidence>
<keyword evidence="5" id="KW-1133">Transmembrane helix</keyword>
<dbReference type="AlphaFoldDB" id="A0AAE1B0V1"/>
<dbReference type="FunFam" id="3.40.50.2300:FF:000063">
    <property type="entry name" value="Gamma-aminobutyric acid type B receptor subunit"/>
    <property type="match status" value="1"/>
</dbReference>
<dbReference type="Proteomes" id="UP001283361">
    <property type="component" value="Unassembled WGS sequence"/>
</dbReference>
<evidence type="ECO:0000256" key="12">
    <source>
        <dbReference type="SAM" id="SignalP"/>
    </source>
</evidence>
<accession>A0AAE1B0V1</accession>
<keyword evidence="2" id="KW-1003">Cell membrane</keyword>
<sequence>MNLMILISLYLIDHSNLQPPSDRNLTINMSAPINMAAHQTKSVFQKAGFAPTQEERTPAHYLWVKVLLWTCIMSVCVCGASEDAKIPLYVGGLWPMTGPGWRGGAEALPAIELAVEVLNNSTDILPNHEIKLIWNDTRNSASYGMKLFFDLLYSQPTKVFMIGPCTSRVAEHVSLTATAWNLVHVSFAARSTAMENRADYPFFFRTVPADNAQNPVRLDILQRFGWTKVAMVYQSHDADVYGKTLEEMSRVLLRQNFTVLTTEAVATDDANRLRMVIAKLKRMDARIILGNFFFYLAKDVFCEAYRQGLVWPRHVWIITELSPNWWKGNSFLTNCSLEEMQESIKYHIALRTVTSTRKGAFNITARTFEKLLGRANCQYCNYAFDAVMAAGIAMHRVHESGLPLEEFSYTNATYSSAFAEKLTNLSMQGIS</sequence>
<evidence type="ECO:0000313" key="14">
    <source>
        <dbReference type="EMBL" id="KAK3797269.1"/>
    </source>
</evidence>
<proteinExistence type="predicted"/>
<evidence type="ECO:0000256" key="8">
    <source>
        <dbReference type="ARBA" id="ARBA00023170"/>
    </source>
</evidence>
<keyword evidence="8" id="KW-0675">Receptor</keyword>
<evidence type="ECO:0000256" key="2">
    <source>
        <dbReference type="ARBA" id="ARBA00022475"/>
    </source>
</evidence>
<dbReference type="GO" id="GO:0038039">
    <property type="term" value="C:G protein-coupled receptor heterodimeric complex"/>
    <property type="evidence" value="ECO:0007669"/>
    <property type="project" value="TreeGrafter"/>
</dbReference>
<feature type="domain" description="Receptor ligand binding region" evidence="13">
    <location>
        <begin position="107"/>
        <end position="431"/>
    </location>
</feature>
<evidence type="ECO:0000256" key="7">
    <source>
        <dbReference type="ARBA" id="ARBA00023136"/>
    </source>
</evidence>
<dbReference type="PRINTS" id="PR01176">
    <property type="entry name" value="GABABRECEPTR"/>
</dbReference>
<keyword evidence="4 12" id="KW-0732">Signal</keyword>
<evidence type="ECO:0000256" key="10">
    <source>
        <dbReference type="ARBA" id="ARBA00023224"/>
    </source>
</evidence>
<organism evidence="14 15">
    <name type="scientific">Elysia crispata</name>
    <name type="common">lettuce slug</name>
    <dbReference type="NCBI Taxonomy" id="231223"/>
    <lineage>
        <taxon>Eukaryota</taxon>
        <taxon>Metazoa</taxon>
        <taxon>Spiralia</taxon>
        <taxon>Lophotrochozoa</taxon>
        <taxon>Mollusca</taxon>
        <taxon>Gastropoda</taxon>
        <taxon>Heterobranchia</taxon>
        <taxon>Euthyneura</taxon>
        <taxon>Panpulmonata</taxon>
        <taxon>Sacoglossa</taxon>
        <taxon>Placobranchoidea</taxon>
        <taxon>Plakobranchidae</taxon>
        <taxon>Elysia</taxon>
    </lineage>
</organism>
<dbReference type="InterPro" id="IPR002455">
    <property type="entry name" value="GPCR3_GABA-B"/>
</dbReference>
<evidence type="ECO:0000256" key="9">
    <source>
        <dbReference type="ARBA" id="ARBA00023180"/>
    </source>
</evidence>
<keyword evidence="15" id="KW-1185">Reference proteome</keyword>
<evidence type="ECO:0000256" key="11">
    <source>
        <dbReference type="ARBA" id="ARBA00073785"/>
    </source>
</evidence>
<keyword evidence="6" id="KW-0297">G-protein coupled receptor</keyword>
<gene>
    <name evidence="14" type="ORF">RRG08_059020</name>
</gene>
<reference evidence="14" key="1">
    <citation type="journal article" date="2023" name="G3 (Bethesda)">
        <title>A reference genome for the long-term kleptoplast-retaining sea slug Elysia crispata morphotype clarki.</title>
        <authorList>
            <person name="Eastman K.E."/>
            <person name="Pendleton A.L."/>
            <person name="Shaikh M.A."/>
            <person name="Suttiyut T."/>
            <person name="Ogas R."/>
            <person name="Tomko P."/>
            <person name="Gavelis G."/>
            <person name="Widhalm J.R."/>
            <person name="Wisecaver J.H."/>
        </authorList>
    </citation>
    <scope>NUCLEOTIDE SEQUENCE</scope>
    <source>
        <strain evidence="14">ECLA1</strain>
    </source>
</reference>
<name>A0AAE1B0V1_9GAST</name>
<evidence type="ECO:0000256" key="5">
    <source>
        <dbReference type="ARBA" id="ARBA00022989"/>
    </source>
</evidence>
<evidence type="ECO:0000313" key="15">
    <source>
        <dbReference type="Proteomes" id="UP001283361"/>
    </source>
</evidence>
<dbReference type="SUPFAM" id="SSF53822">
    <property type="entry name" value="Periplasmic binding protein-like I"/>
    <property type="match status" value="1"/>
</dbReference>
<protein>
    <recommendedName>
        <fullName evidence="11">Gamma-aminobutyric acid type B receptor subunit 2</fullName>
    </recommendedName>
</protein>
<evidence type="ECO:0000256" key="6">
    <source>
        <dbReference type="ARBA" id="ARBA00023040"/>
    </source>
</evidence>
<evidence type="ECO:0000256" key="4">
    <source>
        <dbReference type="ARBA" id="ARBA00022729"/>
    </source>
</evidence>
<dbReference type="EMBL" id="JAWDGP010000785">
    <property type="protein sequence ID" value="KAK3797269.1"/>
    <property type="molecule type" value="Genomic_DNA"/>
</dbReference>
<evidence type="ECO:0000259" key="13">
    <source>
        <dbReference type="Pfam" id="PF01094"/>
    </source>
</evidence>
<feature type="non-terminal residue" evidence="14">
    <location>
        <position position="431"/>
    </location>
</feature>
<comment type="subcellular location">
    <subcellularLocation>
        <location evidence="1">Cell membrane</location>
        <topology evidence="1">Multi-pass membrane protein</topology>
    </subcellularLocation>
</comment>
<feature type="signal peptide" evidence="12">
    <location>
        <begin position="1"/>
        <end position="17"/>
    </location>
</feature>
<keyword evidence="3" id="KW-0812">Transmembrane</keyword>
<dbReference type="InterPro" id="IPR001828">
    <property type="entry name" value="ANF_lig-bd_rcpt"/>
</dbReference>
<dbReference type="Pfam" id="PF01094">
    <property type="entry name" value="ANF_receptor"/>
    <property type="match status" value="1"/>
</dbReference>
<keyword evidence="9" id="KW-0325">Glycoprotein</keyword>
<keyword evidence="7" id="KW-0472">Membrane</keyword>
<dbReference type="PANTHER" id="PTHR10519:SF20">
    <property type="entry name" value="G-PROTEIN COUPLED RECEPTOR 156-RELATED"/>
    <property type="match status" value="1"/>
</dbReference>
<dbReference type="GO" id="GO:0007214">
    <property type="term" value="P:gamma-aminobutyric acid signaling pathway"/>
    <property type="evidence" value="ECO:0007669"/>
    <property type="project" value="TreeGrafter"/>
</dbReference>
<feature type="chain" id="PRO_5042180313" description="Gamma-aminobutyric acid type B receptor subunit 2" evidence="12">
    <location>
        <begin position="18"/>
        <end position="431"/>
    </location>
</feature>
<comment type="caution">
    <text evidence="14">The sequence shown here is derived from an EMBL/GenBank/DDBJ whole genome shotgun (WGS) entry which is preliminary data.</text>
</comment>
<dbReference type="Gene3D" id="3.40.50.2300">
    <property type="match status" value="2"/>
</dbReference>
<dbReference type="GO" id="GO:0004965">
    <property type="term" value="F:G protein-coupled GABA receptor activity"/>
    <property type="evidence" value="ECO:0007669"/>
    <property type="project" value="InterPro"/>
</dbReference>
<dbReference type="CDD" id="cd06366">
    <property type="entry name" value="PBP1_GABAb_receptor"/>
    <property type="match status" value="1"/>
</dbReference>
<dbReference type="InterPro" id="IPR028082">
    <property type="entry name" value="Peripla_BP_I"/>
</dbReference>
<dbReference type="PANTHER" id="PTHR10519">
    <property type="entry name" value="GABA-B RECEPTOR"/>
    <property type="match status" value="1"/>
</dbReference>
<keyword evidence="10" id="KW-0807">Transducer</keyword>
<evidence type="ECO:0000256" key="3">
    <source>
        <dbReference type="ARBA" id="ARBA00022692"/>
    </source>
</evidence>